<feature type="region of interest" description="Disordered" evidence="2">
    <location>
        <begin position="446"/>
        <end position="520"/>
    </location>
</feature>
<dbReference type="AlphaFoldDB" id="A0A165FMF8"/>
<keyword evidence="4" id="KW-1185">Reference proteome</keyword>
<gene>
    <name evidence="3" type="ORF">L228DRAFT_278352</name>
</gene>
<reference evidence="3 4" key="1">
    <citation type="journal article" date="2016" name="Fungal Biol.">
        <title>The genome of Xylona heveae provides a window into fungal endophytism.</title>
        <authorList>
            <person name="Gazis R."/>
            <person name="Kuo A."/>
            <person name="Riley R."/>
            <person name="LaButti K."/>
            <person name="Lipzen A."/>
            <person name="Lin J."/>
            <person name="Amirebrahimi M."/>
            <person name="Hesse C.N."/>
            <person name="Spatafora J.W."/>
            <person name="Henrissat B."/>
            <person name="Hainaut M."/>
            <person name="Grigoriev I.V."/>
            <person name="Hibbett D.S."/>
        </authorList>
    </citation>
    <scope>NUCLEOTIDE SEQUENCE [LARGE SCALE GENOMIC DNA]</scope>
    <source>
        <strain evidence="3 4">TC161</strain>
    </source>
</reference>
<feature type="coiled-coil region" evidence="1">
    <location>
        <begin position="284"/>
        <end position="333"/>
    </location>
</feature>
<dbReference type="EMBL" id="KV407461">
    <property type="protein sequence ID" value="KZF21155.1"/>
    <property type="molecule type" value="Genomic_DNA"/>
</dbReference>
<accession>A0A165FMF8</accession>
<evidence type="ECO:0000256" key="1">
    <source>
        <dbReference type="SAM" id="Coils"/>
    </source>
</evidence>
<dbReference type="Proteomes" id="UP000076632">
    <property type="component" value="Unassembled WGS sequence"/>
</dbReference>
<protein>
    <submittedName>
        <fullName evidence="3">Uncharacterized protein</fullName>
    </submittedName>
</protein>
<dbReference type="RefSeq" id="XP_018186710.1">
    <property type="nucleotide sequence ID" value="XM_018335641.1"/>
</dbReference>
<sequence length="639" mass="70760">MFSSFSEKVASIMLAMSLWWEPWVPLFDRIQHRLDAGLLWPLRNPVKFLGGLILLYRYQETLGDLVLRVSGFCFGLGLRAITEECDGALFYVTPDRISVRRYCIGVKTGMEARKALLDAIISIRDSLVLLLVLWLVVSLAREKLHVRELKQTCTGKEASLARIQAGQGASAQELRTVKKDYERLKVASAKNERTFEDRLAHLREQYALATDRRIKATREMERRLAAEVHDWQNRALSVQTKFENAAARESERVAEQHGRELAVARKALEDFKRCVGETELGARCSRLETELSRTKEDAAAAAAEAAAHAEQEKKNLEAEVRALRGDLNEMSTKKSLCEEENAKLLGHKQELLASLETAHKQLEIFGSQLVAADLARVKEEEAKTLLVGTGQTLETELQNALLERDASQSTAANLEGQLVTAREDVCRMEAALTDAQTELVKLRAQIGNGEHGVKPESEPVNDSKGDSEPSGKLRHVLMPKSRKPAVEAPAAPADPTPAPAESAVTATSARGPEGTDEAWKQDPNLTFQRMYHLGRELHESCVAWSKSSGPVGSIIGLYDLKARLEAFALVWDELRKNLGPETLADVVQKSYLHTVMLSVSLTSSWEKSDKSGVVEAARQLVEKCAEIGLAMNPAHKGYL</sequence>
<evidence type="ECO:0000313" key="4">
    <source>
        <dbReference type="Proteomes" id="UP000076632"/>
    </source>
</evidence>
<dbReference type="GeneID" id="28900778"/>
<organism evidence="3 4">
    <name type="scientific">Xylona heveae (strain CBS 132557 / TC161)</name>
    <dbReference type="NCBI Taxonomy" id="1328760"/>
    <lineage>
        <taxon>Eukaryota</taxon>
        <taxon>Fungi</taxon>
        <taxon>Dikarya</taxon>
        <taxon>Ascomycota</taxon>
        <taxon>Pezizomycotina</taxon>
        <taxon>Xylonomycetes</taxon>
        <taxon>Xylonales</taxon>
        <taxon>Xylonaceae</taxon>
        <taxon>Xylona</taxon>
    </lineage>
</organism>
<feature type="compositionally biased region" description="Basic and acidic residues" evidence="2">
    <location>
        <begin position="451"/>
        <end position="471"/>
    </location>
</feature>
<feature type="compositionally biased region" description="Basic residues" evidence="2">
    <location>
        <begin position="472"/>
        <end position="483"/>
    </location>
</feature>
<evidence type="ECO:0000256" key="2">
    <source>
        <dbReference type="SAM" id="MobiDB-lite"/>
    </source>
</evidence>
<proteinExistence type="predicted"/>
<evidence type="ECO:0000313" key="3">
    <source>
        <dbReference type="EMBL" id="KZF21155.1"/>
    </source>
</evidence>
<keyword evidence="1" id="KW-0175">Coiled coil</keyword>
<dbReference type="InParanoid" id="A0A165FMF8"/>
<name>A0A165FMF8_XYLHT</name>